<dbReference type="SMART" id="SM00044">
    <property type="entry name" value="CYCc"/>
    <property type="match status" value="1"/>
</dbReference>
<proteinExistence type="predicted"/>
<dbReference type="SUPFAM" id="SSF55073">
    <property type="entry name" value="Nucleotide cyclase"/>
    <property type="match status" value="1"/>
</dbReference>
<evidence type="ECO:0000256" key="1">
    <source>
        <dbReference type="SAM" id="Phobius"/>
    </source>
</evidence>
<protein>
    <submittedName>
        <fullName evidence="4">Adenylate/guanylate cyclase domain-containing protein</fullName>
    </submittedName>
</protein>
<evidence type="ECO:0000259" key="3">
    <source>
        <dbReference type="PROSITE" id="PS50885"/>
    </source>
</evidence>
<evidence type="ECO:0000259" key="2">
    <source>
        <dbReference type="PROSITE" id="PS50125"/>
    </source>
</evidence>
<dbReference type="PANTHER" id="PTHR43081:SF1">
    <property type="entry name" value="ADENYLATE CYCLASE, TERMINAL-DIFFERENTIATION SPECIFIC"/>
    <property type="match status" value="1"/>
</dbReference>
<keyword evidence="1" id="KW-0472">Membrane</keyword>
<dbReference type="PANTHER" id="PTHR43081">
    <property type="entry name" value="ADENYLATE CYCLASE, TERMINAL-DIFFERENTIATION SPECIFIC-RELATED"/>
    <property type="match status" value="1"/>
</dbReference>
<name>A0ABV2BW26_9GAMM</name>
<dbReference type="InterPro" id="IPR050697">
    <property type="entry name" value="Adenylyl/Guanylyl_Cyclase_3/4"/>
</dbReference>
<dbReference type="PROSITE" id="PS50885">
    <property type="entry name" value="HAMP"/>
    <property type="match status" value="1"/>
</dbReference>
<feature type="domain" description="Guanylate cyclase" evidence="2">
    <location>
        <begin position="421"/>
        <end position="547"/>
    </location>
</feature>
<feature type="domain" description="HAMP" evidence="3">
    <location>
        <begin position="329"/>
        <end position="381"/>
    </location>
</feature>
<keyword evidence="5" id="KW-1185">Reference proteome</keyword>
<feature type="transmembrane region" description="Helical" evidence="1">
    <location>
        <begin position="308"/>
        <end position="328"/>
    </location>
</feature>
<accession>A0ABV2BW26</accession>
<evidence type="ECO:0000313" key="4">
    <source>
        <dbReference type="EMBL" id="MET1256146.1"/>
    </source>
</evidence>
<sequence length="658" mass="75292">MKITTGRQFRTYVISWFLLLVGIIFIVGGGIIYRQAQNYLLNHLAQDKFELLSSLARIVDVEQHQLITNEKSVDQQSYKSLANLFGVFSQAKANQYHLFSVNQLSANKKLVYAIDNQVAEKNLIQINTPSFNFYLAINASQGIQLFHDKRFSQALTFTDNKKKYVIYSVLNARQLKIFINDKLQFICPDFSVLACHYQQLKFNEHSKNSHFFSLALTENIPAKIRYITLGEKLNLPGDYYFSKEPLLSYSSQIFNQIPFFNGVVADKSNLNLSVPLKNGKESLPVQGYLICEIQQQYMQELLNELLDLIVFGFTLITVLLMLASIFFARKITKPLERLSIAIDKLIKNDFNFKLSAKGFGSFRFIAQQFNLMIYHVHTSRQALIKTNKAYSRFVPHQLLKQLSESGVTDISLGDCCERDMTVLFCDIRGFTTLSETMSPQANFLFINRYLKLIAPVINRRGGIIDKYLGDGIMALFPNGADDALKAAIEMLEALEEYNQILRQKKLPIIEVGLGLHSGKMMLGTVGTHSRMDATVISDTVNAAARVESMTKVFKTRILITEETRKRLQNLNDFQIRFIATCRIQGKYKQVTLYEVFDNDPLSTQKEKQSNQYKMRLAWNIYKNGDAISAIMMYQKIIEKSPDDMSLFALIECCEKGRI</sequence>
<dbReference type="Pfam" id="PF00211">
    <property type="entry name" value="Guanylate_cyc"/>
    <property type="match status" value="1"/>
</dbReference>
<dbReference type="InterPro" id="IPR029787">
    <property type="entry name" value="Nucleotide_cyclase"/>
</dbReference>
<dbReference type="CDD" id="cd07302">
    <property type="entry name" value="CHD"/>
    <property type="match status" value="1"/>
</dbReference>
<comment type="caution">
    <text evidence="4">The sequence shown here is derived from an EMBL/GenBank/DDBJ whole genome shotgun (WGS) entry which is preliminary data.</text>
</comment>
<feature type="transmembrane region" description="Helical" evidence="1">
    <location>
        <begin position="12"/>
        <end position="33"/>
    </location>
</feature>
<dbReference type="Gene3D" id="6.10.340.10">
    <property type="match status" value="1"/>
</dbReference>
<organism evidence="4 5">
    <name type="scientific">Aliikangiella maris</name>
    <dbReference type="NCBI Taxonomy" id="3162458"/>
    <lineage>
        <taxon>Bacteria</taxon>
        <taxon>Pseudomonadati</taxon>
        <taxon>Pseudomonadota</taxon>
        <taxon>Gammaproteobacteria</taxon>
        <taxon>Oceanospirillales</taxon>
        <taxon>Pleioneaceae</taxon>
        <taxon>Aliikangiella</taxon>
    </lineage>
</organism>
<reference evidence="4 5" key="1">
    <citation type="submission" date="2024-06" db="EMBL/GenBank/DDBJ databases">
        <authorList>
            <person name="Li F."/>
        </authorList>
    </citation>
    <scope>NUCLEOTIDE SEQUENCE [LARGE SCALE GENOMIC DNA]</scope>
    <source>
        <strain evidence="4 5">GXAS 311</strain>
    </source>
</reference>
<dbReference type="PROSITE" id="PS50125">
    <property type="entry name" value="GUANYLATE_CYCLASE_2"/>
    <property type="match status" value="1"/>
</dbReference>
<keyword evidence="1" id="KW-1133">Transmembrane helix</keyword>
<dbReference type="Proteomes" id="UP001548189">
    <property type="component" value="Unassembled WGS sequence"/>
</dbReference>
<dbReference type="InterPro" id="IPR001054">
    <property type="entry name" value="A/G_cyclase"/>
</dbReference>
<keyword evidence="1" id="KW-0812">Transmembrane</keyword>
<dbReference type="InterPro" id="IPR003660">
    <property type="entry name" value="HAMP_dom"/>
</dbReference>
<dbReference type="Gene3D" id="3.30.70.1230">
    <property type="entry name" value="Nucleotide cyclase"/>
    <property type="match status" value="1"/>
</dbReference>
<dbReference type="RefSeq" id="WP_353896731.1">
    <property type="nucleotide sequence ID" value="NZ_JBEVCJ010000017.1"/>
</dbReference>
<dbReference type="EMBL" id="JBEVCJ010000017">
    <property type="protein sequence ID" value="MET1256146.1"/>
    <property type="molecule type" value="Genomic_DNA"/>
</dbReference>
<evidence type="ECO:0000313" key="5">
    <source>
        <dbReference type="Proteomes" id="UP001548189"/>
    </source>
</evidence>
<gene>
    <name evidence="4" type="ORF">ABVT43_13480</name>
</gene>